<keyword evidence="3" id="KW-1185">Reference proteome</keyword>
<protein>
    <submittedName>
        <fullName evidence="2">Uncharacterized protein</fullName>
    </submittedName>
</protein>
<evidence type="ECO:0000313" key="2">
    <source>
        <dbReference type="EMBL" id="SKC04231.1"/>
    </source>
</evidence>
<organism evidence="2 3">
    <name type="scientific">Alkalitalea saponilacus</name>
    <dbReference type="NCBI Taxonomy" id="889453"/>
    <lineage>
        <taxon>Bacteria</taxon>
        <taxon>Pseudomonadati</taxon>
        <taxon>Bacteroidota</taxon>
        <taxon>Bacteroidia</taxon>
        <taxon>Marinilabiliales</taxon>
        <taxon>Marinilabiliaceae</taxon>
        <taxon>Alkalitalea</taxon>
    </lineage>
</organism>
<evidence type="ECO:0000313" key="3">
    <source>
        <dbReference type="Proteomes" id="UP000191055"/>
    </source>
</evidence>
<dbReference type="RefSeq" id="WP_079557507.1">
    <property type="nucleotide sequence ID" value="NZ_CP021904.1"/>
</dbReference>
<proteinExistence type="predicted"/>
<evidence type="ECO:0000256" key="1">
    <source>
        <dbReference type="SAM" id="Coils"/>
    </source>
</evidence>
<dbReference type="STRING" id="889453.SAMN03080601_01752"/>
<gene>
    <name evidence="2" type="ORF">SAMN03080601_01752</name>
</gene>
<dbReference type="EMBL" id="FUYV01000009">
    <property type="protein sequence ID" value="SKC04231.1"/>
    <property type="molecule type" value="Genomic_DNA"/>
</dbReference>
<feature type="coiled-coil region" evidence="1">
    <location>
        <begin position="56"/>
        <end position="83"/>
    </location>
</feature>
<dbReference type="KEGG" id="asx:CDL62_01275"/>
<accession>A0A1T5G7C9</accession>
<name>A0A1T5G7C9_9BACT</name>
<dbReference type="OrthoDB" id="1121435at2"/>
<dbReference type="AlphaFoldDB" id="A0A1T5G7C9"/>
<sequence>MKKGEIKLIDLDFEYKIWKNRLSSYIKEVEIIKNRNKEVADCCPGKELNTVEIMVLEQHETDLTQLLNRIKVQEQSMQFYNKDFPITADHEHVADHSKIREKMSYLCSIHTEKVNDLIDALGI</sequence>
<reference evidence="2 3" key="1">
    <citation type="submission" date="2017-02" db="EMBL/GenBank/DDBJ databases">
        <authorList>
            <person name="Peterson S.W."/>
        </authorList>
    </citation>
    <scope>NUCLEOTIDE SEQUENCE [LARGE SCALE GENOMIC DNA]</scope>
    <source>
        <strain evidence="2 3">DSM 24412</strain>
    </source>
</reference>
<keyword evidence="1" id="KW-0175">Coiled coil</keyword>
<dbReference type="Proteomes" id="UP000191055">
    <property type="component" value="Unassembled WGS sequence"/>
</dbReference>